<comment type="caution">
    <text evidence="4">The sequence shown here is derived from an EMBL/GenBank/DDBJ whole genome shotgun (WGS) entry which is preliminary data.</text>
</comment>
<proteinExistence type="predicted"/>
<evidence type="ECO:0000256" key="1">
    <source>
        <dbReference type="ARBA" id="ARBA00022729"/>
    </source>
</evidence>
<accession>A0A0A2MW32</accession>
<dbReference type="EMBL" id="JRLY01000010">
    <property type="protein sequence ID" value="KGO92440.1"/>
    <property type="molecule type" value="Genomic_DNA"/>
</dbReference>
<evidence type="ECO:0000259" key="3">
    <source>
        <dbReference type="Pfam" id="PF18962"/>
    </source>
</evidence>
<feature type="chain" id="PRO_5001992824" description="Secretion system C-terminal sorting domain-containing protein" evidence="2">
    <location>
        <begin position="23"/>
        <end position="536"/>
    </location>
</feature>
<protein>
    <recommendedName>
        <fullName evidence="3">Secretion system C-terminal sorting domain-containing protein</fullName>
    </recommendedName>
</protein>
<dbReference type="NCBIfam" id="TIGR02608">
    <property type="entry name" value="delta_60_rpt"/>
    <property type="match status" value="7"/>
</dbReference>
<dbReference type="RefSeq" id="WP_026990244.1">
    <property type="nucleotide sequence ID" value="NZ_AUGP01000017.1"/>
</dbReference>
<feature type="domain" description="Secretion system C-terminal sorting" evidence="3">
    <location>
        <begin position="457"/>
        <end position="535"/>
    </location>
</feature>
<evidence type="ECO:0000256" key="2">
    <source>
        <dbReference type="SAM" id="SignalP"/>
    </source>
</evidence>
<evidence type="ECO:0000313" key="4">
    <source>
        <dbReference type="EMBL" id="KGO92440.1"/>
    </source>
</evidence>
<dbReference type="eggNOG" id="COG2931">
    <property type="taxonomic scope" value="Bacteria"/>
</dbReference>
<gene>
    <name evidence="4" type="ORF">Q766_13360</name>
</gene>
<dbReference type="AlphaFoldDB" id="A0A0A2MW32"/>
<keyword evidence="5" id="KW-1185">Reference proteome</keyword>
<sequence length="536" mass="57741">MKKNYLTYAFGAFLLFQYTAFAQQPGSLDQTFGTGGKVTYNAEHPSTNGARIKLLPNGKLLSAGYSNIPDSGSDSDLLLMQFNADGSIDTEFGDNGSTLFDKDNRYEEALAICLVGEKSLVAINMFGSGVLEAGFVRFNADGSIDTTFGTNGYAAHSIEGKHLLIADMVTLPDGKILAVGDAINASMDPNRHWFVGRYNADMTPDTTFGNGLGYWIDPVEGGTHVVTGLAVNNDGKIIVAGQRPQLVWDAFAIMQFNSDGTVDTAFGNEGTTMFNFDTFVDYLHGISLQEDGKIVLGGWTTNLVNIYHGGDFCVARLNIDGSLDNSFGTNGKAVYDMGLEPHEFALDVLVRKNGKMVLGGSMVINGQPDMGLLFLNSDGSPDTTFGPDGRVSTNFDNGPEEGFSESIFVLEEQPDGKIIASGKTAISSVAYSTLARYNVEQPTASVQQQELDKSVNVYPNPVSNVLYIKFNLPQEQDAQIKLYNINGQEIATDYSGAKVSVYNNTIALNNFAALANGIYLVQVMAGNITQTYKVVK</sequence>
<evidence type="ECO:0000313" key="5">
    <source>
        <dbReference type="Proteomes" id="UP000030111"/>
    </source>
</evidence>
<reference evidence="4 5" key="1">
    <citation type="submission" date="2013-09" db="EMBL/GenBank/DDBJ databases">
        <authorList>
            <person name="Zeng Z."/>
            <person name="Chen C."/>
        </authorList>
    </citation>
    <scope>NUCLEOTIDE SEQUENCE [LARGE SCALE GENOMIC DNA]</scope>
    <source>
        <strain evidence="4 5">WB 4.1-42</strain>
    </source>
</reference>
<dbReference type="InterPro" id="IPR013431">
    <property type="entry name" value="Delta_60_rpt"/>
</dbReference>
<organism evidence="4 5">
    <name type="scientific">Flavobacterium subsaxonicum WB 4.1-42 = DSM 21790</name>
    <dbReference type="NCBI Taxonomy" id="1121898"/>
    <lineage>
        <taxon>Bacteria</taxon>
        <taxon>Pseudomonadati</taxon>
        <taxon>Bacteroidota</taxon>
        <taxon>Flavobacteriia</taxon>
        <taxon>Flavobacteriales</taxon>
        <taxon>Flavobacteriaceae</taxon>
        <taxon>Flavobacterium</taxon>
    </lineage>
</organism>
<dbReference type="Gene3D" id="2.80.10.50">
    <property type="match status" value="3"/>
</dbReference>
<dbReference type="Pfam" id="PF18962">
    <property type="entry name" value="Por_Secre_tail"/>
    <property type="match status" value="1"/>
</dbReference>
<dbReference type="Proteomes" id="UP000030111">
    <property type="component" value="Unassembled WGS sequence"/>
</dbReference>
<dbReference type="InterPro" id="IPR026444">
    <property type="entry name" value="Secre_tail"/>
</dbReference>
<dbReference type="NCBIfam" id="TIGR04183">
    <property type="entry name" value="Por_Secre_tail"/>
    <property type="match status" value="1"/>
</dbReference>
<keyword evidence="1 2" id="KW-0732">Signal</keyword>
<dbReference type="Pfam" id="PF17164">
    <property type="entry name" value="DUF5122"/>
    <property type="match status" value="7"/>
</dbReference>
<dbReference type="SUPFAM" id="SSF75011">
    <property type="entry name" value="3-carboxy-cis,cis-mucoante lactonizing enzyme"/>
    <property type="match status" value="1"/>
</dbReference>
<feature type="signal peptide" evidence="2">
    <location>
        <begin position="1"/>
        <end position="22"/>
    </location>
</feature>
<dbReference type="STRING" id="1121898.GCA_000422725_01356"/>
<name>A0A0A2MW32_9FLAO</name>